<name>A0A6C0HNB2_9ZZZZ</name>
<feature type="region of interest" description="Disordered" evidence="1">
    <location>
        <begin position="209"/>
        <end position="252"/>
    </location>
</feature>
<organism evidence="2">
    <name type="scientific">viral metagenome</name>
    <dbReference type="NCBI Taxonomy" id="1070528"/>
    <lineage>
        <taxon>unclassified sequences</taxon>
        <taxon>metagenomes</taxon>
        <taxon>organismal metagenomes</taxon>
    </lineage>
</organism>
<feature type="region of interest" description="Disordered" evidence="1">
    <location>
        <begin position="1"/>
        <end position="33"/>
    </location>
</feature>
<feature type="compositionally biased region" description="Basic residues" evidence="1">
    <location>
        <begin position="211"/>
        <end position="231"/>
    </location>
</feature>
<evidence type="ECO:0000313" key="2">
    <source>
        <dbReference type="EMBL" id="QHT81443.1"/>
    </source>
</evidence>
<dbReference type="EMBL" id="MN739982">
    <property type="protein sequence ID" value="QHT81443.1"/>
    <property type="molecule type" value="Genomic_DNA"/>
</dbReference>
<sequence length="281" mass="29793">MAKSIRRVKKSNKRNRKHRNGKNTQLNHRGGASPSCLQQYTGVGSISPSLCGGANIHNTNPQAMGDLDMNNKFSAYGGPVPLGGNLVGGSCGGSSCGDEGSYTGRRDSTGESKTFKQYLNNLSSSLNVDLKGGYMAKPQAQAIGNSKRQLEHSQHGSGYGVDPSQMVGGLAVNVGYDDCCPPALIGGQMVSGGPDQRVCGLGAVQAGGRSYRSKTKSNKHKRRGKKYRKSQRGGDFIGVTRSRPSPYDDAFTGPASYFDEGTDLSKRNFGAVQPNYDVMAI</sequence>
<proteinExistence type="predicted"/>
<evidence type="ECO:0000256" key="1">
    <source>
        <dbReference type="SAM" id="MobiDB-lite"/>
    </source>
</evidence>
<reference evidence="2" key="1">
    <citation type="journal article" date="2020" name="Nature">
        <title>Giant virus diversity and host interactions through global metagenomics.</title>
        <authorList>
            <person name="Schulz F."/>
            <person name="Roux S."/>
            <person name="Paez-Espino D."/>
            <person name="Jungbluth S."/>
            <person name="Walsh D.A."/>
            <person name="Denef V.J."/>
            <person name="McMahon K.D."/>
            <person name="Konstantinidis K.T."/>
            <person name="Eloe-Fadrosh E.A."/>
            <person name="Kyrpides N.C."/>
            <person name="Woyke T."/>
        </authorList>
    </citation>
    <scope>NUCLEOTIDE SEQUENCE</scope>
    <source>
        <strain evidence="2">GVMAG-M-3300023184-13</strain>
    </source>
</reference>
<accession>A0A6C0HNB2</accession>
<protein>
    <submittedName>
        <fullName evidence="2">Uncharacterized protein</fullName>
    </submittedName>
</protein>
<feature type="compositionally biased region" description="Basic residues" evidence="1">
    <location>
        <begin position="1"/>
        <end position="21"/>
    </location>
</feature>
<dbReference type="AlphaFoldDB" id="A0A6C0HNB2"/>